<dbReference type="InterPro" id="IPR047876">
    <property type="entry name" value="SHKBP1/KCTD3"/>
</dbReference>
<dbReference type="AlphaFoldDB" id="A0A2J8QFZ8"/>
<name>A0A2J8QFZ8_PANTR</name>
<proteinExistence type="predicted"/>
<dbReference type="EMBL" id="NBAG03000039">
    <property type="protein sequence ID" value="PNI95199.1"/>
    <property type="molecule type" value="Genomic_DNA"/>
</dbReference>
<sequence length="131" mass="14296">MRPEQSSSTGTLQSSPPSSTSCAPKSWIPVRRLQLREELDRSSCGNVLFNGYLPPPVFPVKRRNRHSLVGPQQLGGRPAPVRRSNTMPPNLGNAGLLGRMLDEKTPPSPSGQPEEPGMVRLVCGHHNWIAV</sequence>
<dbReference type="Proteomes" id="UP000236370">
    <property type="component" value="Unassembled WGS sequence"/>
</dbReference>
<feature type="region of interest" description="Disordered" evidence="1">
    <location>
        <begin position="68"/>
        <end position="118"/>
    </location>
</feature>
<dbReference type="PANTHER" id="PTHR15859">
    <property type="entry name" value="SETA BINDING PROTEIN 1"/>
    <property type="match status" value="1"/>
</dbReference>
<organism evidence="2 3">
    <name type="scientific">Pan troglodytes</name>
    <name type="common">Chimpanzee</name>
    <dbReference type="NCBI Taxonomy" id="9598"/>
    <lineage>
        <taxon>Eukaryota</taxon>
        <taxon>Metazoa</taxon>
        <taxon>Chordata</taxon>
        <taxon>Craniata</taxon>
        <taxon>Vertebrata</taxon>
        <taxon>Euteleostomi</taxon>
        <taxon>Mammalia</taxon>
        <taxon>Eutheria</taxon>
        <taxon>Euarchontoglires</taxon>
        <taxon>Primates</taxon>
        <taxon>Haplorrhini</taxon>
        <taxon>Catarrhini</taxon>
        <taxon>Hominidae</taxon>
        <taxon>Pan</taxon>
    </lineage>
</organism>
<evidence type="ECO:0000256" key="1">
    <source>
        <dbReference type="SAM" id="MobiDB-lite"/>
    </source>
</evidence>
<protein>
    <submittedName>
        <fullName evidence="2">SHKBP1 isoform 10</fullName>
    </submittedName>
</protein>
<accession>A0A2J8QFZ8</accession>
<feature type="non-terminal residue" evidence="2">
    <location>
        <position position="131"/>
    </location>
</feature>
<dbReference type="PROSITE" id="PS51257">
    <property type="entry name" value="PROKAR_LIPOPROTEIN"/>
    <property type="match status" value="1"/>
</dbReference>
<reference evidence="2 3" key="1">
    <citation type="submission" date="2017-12" db="EMBL/GenBank/DDBJ databases">
        <title>High-resolution comparative analysis of great ape genomes.</title>
        <authorList>
            <person name="Pollen A."/>
            <person name="Hastie A."/>
            <person name="Hormozdiari F."/>
            <person name="Dougherty M."/>
            <person name="Liu R."/>
            <person name="Chaisson M."/>
            <person name="Hoppe E."/>
            <person name="Hill C."/>
            <person name="Pang A."/>
            <person name="Hillier L."/>
            <person name="Baker C."/>
            <person name="Armstrong J."/>
            <person name="Shendure J."/>
            <person name="Paten B."/>
            <person name="Wilson R."/>
            <person name="Chao H."/>
            <person name="Schneider V."/>
            <person name="Ventura M."/>
            <person name="Kronenberg Z."/>
            <person name="Murali S."/>
            <person name="Gordon D."/>
            <person name="Cantsilieris S."/>
            <person name="Munson K."/>
            <person name="Nelson B."/>
            <person name="Raja A."/>
            <person name="Underwood J."/>
            <person name="Diekhans M."/>
            <person name="Fiddes I."/>
            <person name="Haussler D."/>
            <person name="Eichler E."/>
        </authorList>
    </citation>
    <scope>NUCLEOTIDE SEQUENCE [LARGE SCALE GENOMIC DNA]</scope>
    <source>
        <strain evidence="2">Yerkes chimp pedigree #C0471</strain>
    </source>
</reference>
<gene>
    <name evidence="2" type="ORF">CK820_G0030472</name>
</gene>
<evidence type="ECO:0000313" key="3">
    <source>
        <dbReference type="Proteomes" id="UP000236370"/>
    </source>
</evidence>
<feature type="compositionally biased region" description="Polar residues" evidence="1">
    <location>
        <begin position="1"/>
        <end position="23"/>
    </location>
</feature>
<feature type="region of interest" description="Disordered" evidence="1">
    <location>
        <begin position="1"/>
        <end position="26"/>
    </location>
</feature>
<dbReference type="PANTHER" id="PTHR15859:SF5">
    <property type="entry name" value="SH3KBP1-BINDING PROTEIN 1"/>
    <property type="match status" value="1"/>
</dbReference>
<comment type="caution">
    <text evidence="2">The sequence shown here is derived from an EMBL/GenBank/DDBJ whole genome shotgun (WGS) entry which is preliminary data.</text>
</comment>
<evidence type="ECO:0000313" key="2">
    <source>
        <dbReference type="EMBL" id="PNI95199.1"/>
    </source>
</evidence>